<comment type="caution">
    <text evidence="2">The sequence shown here is derived from an EMBL/GenBank/DDBJ whole genome shotgun (WGS) entry which is preliminary data.</text>
</comment>
<dbReference type="AlphaFoldDB" id="A0A0F8YG23"/>
<gene>
    <name evidence="2" type="ORF">LCGC14_2823730</name>
</gene>
<reference evidence="2" key="1">
    <citation type="journal article" date="2015" name="Nature">
        <title>Complex archaea that bridge the gap between prokaryotes and eukaryotes.</title>
        <authorList>
            <person name="Spang A."/>
            <person name="Saw J.H."/>
            <person name="Jorgensen S.L."/>
            <person name="Zaremba-Niedzwiedzka K."/>
            <person name="Martijn J."/>
            <person name="Lind A.E."/>
            <person name="van Eijk R."/>
            <person name="Schleper C."/>
            <person name="Guy L."/>
            <person name="Ettema T.J."/>
        </authorList>
    </citation>
    <scope>NUCLEOTIDE SEQUENCE</scope>
</reference>
<organism evidence="2">
    <name type="scientific">marine sediment metagenome</name>
    <dbReference type="NCBI Taxonomy" id="412755"/>
    <lineage>
        <taxon>unclassified sequences</taxon>
        <taxon>metagenomes</taxon>
        <taxon>ecological metagenomes</taxon>
    </lineage>
</organism>
<accession>A0A0F8YG23</accession>
<sequence>MPHTNDAEPEDFIDDIALAALGRRRRRREALERGDLGQQGSLTEQRLREALARRQGKQRTSQEPLP</sequence>
<proteinExistence type="predicted"/>
<evidence type="ECO:0000256" key="1">
    <source>
        <dbReference type="SAM" id="MobiDB-lite"/>
    </source>
</evidence>
<dbReference type="EMBL" id="LAZR01053592">
    <property type="protein sequence ID" value="KKK80413.1"/>
    <property type="molecule type" value="Genomic_DNA"/>
</dbReference>
<feature type="region of interest" description="Disordered" evidence="1">
    <location>
        <begin position="30"/>
        <end position="66"/>
    </location>
</feature>
<evidence type="ECO:0000313" key="2">
    <source>
        <dbReference type="EMBL" id="KKK80413.1"/>
    </source>
</evidence>
<protein>
    <submittedName>
        <fullName evidence="2">Uncharacterized protein</fullName>
    </submittedName>
</protein>
<name>A0A0F8YG23_9ZZZZ</name>